<gene>
    <name evidence="1" type="ordered locus">LILAB_26340</name>
</gene>
<dbReference type="HOGENOM" id="CLU_3101213_0_0_7"/>
<protein>
    <submittedName>
        <fullName evidence="1">Uncharacterized protein</fullName>
    </submittedName>
</protein>
<accession>F8CAV8</accession>
<evidence type="ECO:0000313" key="1">
    <source>
        <dbReference type="EMBL" id="AEI67160.1"/>
    </source>
</evidence>
<dbReference type="EMBL" id="CP002830">
    <property type="protein sequence ID" value="AEI67160.1"/>
    <property type="molecule type" value="Genomic_DNA"/>
</dbReference>
<dbReference type="AlphaFoldDB" id="F8CAV8"/>
<dbReference type="Proteomes" id="UP000000488">
    <property type="component" value="Chromosome"/>
</dbReference>
<name>F8CAV8_MYXFH</name>
<organism evidence="1 2">
    <name type="scientific">Myxococcus fulvus (strain ATCC BAA-855 / HW-1)</name>
    <dbReference type="NCBI Taxonomy" id="483219"/>
    <lineage>
        <taxon>Bacteria</taxon>
        <taxon>Pseudomonadati</taxon>
        <taxon>Myxococcota</taxon>
        <taxon>Myxococcia</taxon>
        <taxon>Myxococcales</taxon>
        <taxon>Cystobacterineae</taxon>
        <taxon>Myxococcaceae</taxon>
        <taxon>Myxococcus</taxon>
    </lineage>
</organism>
<dbReference type="STRING" id="483219.LILAB_26340"/>
<dbReference type="KEGG" id="mfu:LILAB_26340"/>
<reference evidence="1 2" key="1">
    <citation type="journal article" date="2011" name="J. Bacteriol.">
        <title>Genome sequence of the halotolerant marine bacterium Myxococcus fulvus HW-1.</title>
        <authorList>
            <person name="Li Z.F."/>
            <person name="Li X."/>
            <person name="Liu H."/>
            <person name="Liu X."/>
            <person name="Han K."/>
            <person name="Wu Z.H."/>
            <person name="Hu W."/>
            <person name="Li F.F."/>
            <person name="Li Y.Z."/>
        </authorList>
    </citation>
    <scope>NUCLEOTIDE SEQUENCE [LARGE SCALE GENOMIC DNA]</scope>
    <source>
        <strain evidence="2">ATCC BAA-855 / HW-1</strain>
    </source>
</reference>
<proteinExistence type="predicted"/>
<evidence type="ECO:0000313" key="2">
    <source>
        <dbReference type="Proteomes" id="UP000000488"/>
    </source>
</evidence>
<sequence length="51" mass="5863">MGFKTRYVHHHPETFHAALARSGATIQQCKTTRLCPYPRFIPSAIPQRINL</sequence>